<evidence type="ECO:0000313" key="3">
    <source>
        <dbReference type="WBParaSite" id="Hba_00462"/>
    </source>
</evidence>
<evidence type="ECO:0000313" key="2">
    <source>
        <dbReference type="Proteomes" id="UP000095283"/>
    </source>
</evidence>
<keyword evidence="1" id="KW-0812">Transmembrane</keyword>
<keyword evidence="1" id="KW-1133">Transmembrane helix</keyword>
<name>A0A1I7W745_HETBA</name>
<evidence type="ECO:0000256" key="1">
    <source>
        <dbReference type="SAM" id="Phobius"/>
    </source>
</evidence>
<keyword evidence="2" id="KW-1185">Reference proteome</keyword>
<keyword evidence="1" id="KW-0472">Membrane</keyword>
<dbReference type="AlphaFoldDB" id="A0A1I7W745"/>
<organism evidence="2 3">
    <name type="scientific">Heterorhabditis bacteriophora</name>
    <name type="common">Entomopathogenic nematode worm</name>
    <dbReference type="NCBI Taxonomy" id="37862"/>
    <lineage>
        <taxon>Eukaryota</taxon>
        <taxon>Metazoa</taxon>
        <taxon>Ecdysozoa</taxon>
        <taxon>Nematoda</taxon>
        <taxon>Chromadorea</taxon>
        <taxon>Rhabditida</taxon>
        <taxon>Rhabditina</taxon>
        <taxon>Rhabditomorpha</taxon>
        <taxon>Strongyloidea</taxon>
        <taxon>Heterorhabditidae</taxon>
        <taxon>Heterorhabditis</taxon>
    </lineage>
</organism>
<dbReference type="Proteomes" id="UP000095283">
    <property type="component" value="Unplaced"/>
</dbReference>
<proteinExistence type="predicted"/>
<reference evidence="3" key="1">
    <citation type="submission" date="2016-11" db="UniProtKB">
        <authorList>
            <consortium name="WormBaseParasite"/>
        </authorList>
    </citation>
    <scope>IDENTIFICATION</scope>
</reference>
<feature type="transmembrane region" description="Helical" evidence="1">
    <location>
        <begin position="26"/>
        <end position="46"/>
    </location>
</feature>
<protein>
    <submittedName>
        <fullName evidence="3">Ovule protein</fullName>
    </submittedName>
</protein>
<dbReference type="WBParaSite" id="Hba_00462">
    <property type="protein sequence ID" value="Hba_00462"/>
    <property type="gene ID" value="Hba_00462"/>
</dbReference>
<accession>A0A1I7W745</accession>
<sequence>MTYQQCIMIHNEKDKEERKKKQMKKYIRPCLVYVAAELKILMYLSLLKSQYIKHKTTNQVANCFFNPLGIGCRFCDLL</sequence>